<keyword evidence="3" id="KW-1185">Reference proteome</keyword>
<dbReference type="AlphaFoldDB" id="A0A8J9ZDT2"/>
<gene>
    <name evidence="2" type="primary">Hypp946</name>
    <name evidence="2" type="ORF">BLAG_LOCUS12620</name>
</gene>
<evidence type="ECO:0000256" key="1">
    <source>
        <dbReference type="SAM" id="MobiDB-lite"/>
    </source>
</evidence>
<feature type="compositionally biased region" description="Basic and acidic residues" evidence="1">
    <location>
        <begin position="775"/>
        <end position="795"/>
    </location>
</feature>
<accession>A0A8J9ZDT2</accession>
<feature type="region of interest" description="Disordered" evidence="1">
    <location>
        <begin position="677"/>
        <end position="705"/>
    </location>
</feature>
<organism evidence="2 3">
    <name type="scientific">Branchiostoma lanceolatum</name>
    <name type="common">Common lancelet</name>
    <name type="synonym">Amphioxus lanceolatum</name>
    <dbReference type="NCBI Taxonomy" id="7740"/>
    <lineage>
        <taxon>Eukaryota</taxon>
        <taxon>Metazoa</taxon>
        <taxon>Chordata</taxon>
        <taxon>Cephalochordata</taxon>
        <taxon>Leptocardii</taxon>
        <taxon>Amphioxiformes</taxon>
        <taxon>Branchiostomatidae</taxon>
        <taxon>Branchiostoma</taxon>
    </lineage>
</organism>
<sequence>MGDQTVTVESEGDQGKVEASLEDVDSKPQRAISDIGAKNRLSWYNFFSRARESVPSDAGCEGHEADDSSAVAAASVESGADSPPAGSTPNTSEDHSSSLEDWFLSNEEEHEEFISEVQLDTLVILEVEEGEPVRQKGDWYTLLWRSHSESSSGSPSEGDRRWSIAEDFEVSPILTKIMEEEDLVKDTDNNNGLMCDLEHLEMTGRYAPMRGDPEEPLSGHHPAQVETEAGTEVQKDPVQTQIEKSLMRWLDAGFQAGSISIEESETDDSYEDDGSESYDSDDEDEDEGDVFLEEYTAESSPEAFSPFLQGQASDTPNETVSMASYFGIASPYVRSTLQRRLSVILERSDSDSSVTELNITHRETNKQEAEFVVTSSTSGKQPEETTSMTSEETNVHNSVGPAGTTSESPSLDPLDATEDNGATKKEALVPGSLCPGGATEESNSPKTEATKEDIQILANSSAETEKSVSVTSKVVVKIDTDLDRSKIADVDTSIEITPETKMANTHTSAEATFTNRDNELENESQQATTVASSLVHPDGETTDIRDIEKGQSELDNTAAVANKAKLYRISINTSIDNDGDVNERNDINANNITALNDADEVATTEAEIEKYIHMALDEHNSGLVLDLYPTVETVPLSITTAILNKMDKKETQNKDVEERAIECEILTSEKFIEISTNEGGHAGSKTGKHIGKGNVGEETTDSDTTTRRMETIEDNDEHGLQTTDNDQTYKTSVAVAADMMKMTWIDDRAAGRLENTETENAEHRPETTESNIATDRAEISETKGTVEKAETDVHQPRTQSNNCDINTLDTFGADGVMPGPESTDVTEERPQTGTRRNKPAQLDCEEGEGHSDNESKSETKFDDTDDIEKDSYAVQQECGDQKDCRENDKREEYDINDSVPEMQMINEWLSTVLTTRTDPAVSESSSPDSDSEDESRWGAADRTEVYVCEESGSDSEEGLGPDIADVTNSAVENVGKKKKRGKCAVQ</sequence>
<feature type="region of interest" description="Disordered" evidence="1">
    <location>
        <begin position="754"/>
        <end position="899"/>
    </location>
</feature>
<feature type="region of interest" description="Disordered" evidence="1">
    <location>
        <begin position="360"/>
        <end position="452"/>
    </location>
</feature>
<proteinExistence type="predicted"/>
<feature type="compositionally biased region" description="Basic and acidic residues" evidence="1">
    <location>
        <begin position="754"/>
        <end position="767"/>
    </location>
</feature>
<feature type="compositionally biased region" description="Acidic residues" evidence="1">
    <location>
        <begin position="262"/>
        <end position="286"/>
    </location>
</feature>
<feature type="compositionally biased region" description="Basic and acidic residues" evidence="1">
    <location>
        <begin position="360"/>
        <end position="369"/>
    </location>
</feature>
<feature type="compositionally biased region" description="Basic and acidic residues" evidence="1">
    <location>
        <begin position="934"/>
        <end position="944"/>
    </location>
</feature>
<dbReference type="OrthoDB" id="10110252at2759"/>
<feature type="region of interest" description="Disordered" evidence="1">
    <location>
        <begin position="1"/>
        <end position="32"/>
    </location>
</feature>
<feature type="region of interest" description="Disordered" evidence="1">
    <location>
        <begin position="916"/>
        <end position="986"/>
    </location>
</feature>
<feature type="region of interest" description="Disordered" evidence="1">
    <location>
        <begin position="54"/>
        <end position="99"/>
    </location>
</feature>
<feature type="compositionally biased region" description="Basic and acidic residues" evidence="1">
    <location>
        <begin position="879"/>
        <end position="893"/>
    </location>
</feature>
<dbReference type="EMBL" id="OV696687">
    <property type="protein sequence ID" value="CAH1252584.1"/>
    <property type="molecule type" value="Genomic_DNA"/>
</dbReference>
<protein>
    <submittedName>
        <fullName evidence="2">Hypp946 protein</fullName>
    </submittedName>
</protein>
<feature type="compositionally biased region" description="Low complexity" evidence="1">
    <location>
        <begin position="68"/>
        <end position="82"/>
    </location>
</feature>
<dbReference type="Proteomes" id="UP000838412">
    <property type="component" value="Chromosome 2"/>
</dbReference>
<name>A0A8J9ZDT2_BRALA</name>
<feature type="compositionally biased region" description="Basic and acidic residues" evidence="1">
    <location>
        <begin position="847"/>
        <end position="862"/>
    </location>
</feature>
<feature type="compositionally biased region" description="Basic residues" evidence="1">
    <location>
        <begin position="976"/>
        <end position="986"/>
    </location>
</feature>
<evidence type="ECO:0000313" key="3">
    <source>
        <dbReference type="Proteomes" id="UP000838412"/>
    </source>
</evidence>
<feature type="compositionally biased region" description="Basic and acidic residues" evidence="1">
    <location>
        <begin position="54"/>
        <end position="66"/>
    </location>
</feature>
<feature type="compositionally biased region" description="Polar residues" evidence="1">
    <location>
        <begin position="796"/>
        <end position="809"/>
    </location>
</feature>
<feature type="region of interest" description="Disordered" evidence="1">
    <location>
        <begin position="258"/>
        <end position="286"/>
    </location>
</feature>
<evidence type="ECO:0000313" key="2">
    <source>
        <dbReference type="EMBL" id="CAH1252584.1"/>
    </source>
</evidence>
<reference evidence="2" key="1">
    <citation type="submission" date="2022-01" db="EMBL/GenBank/DDBJ databases">
        <authorList>
            <person name="Braso-Vives M."/>
        </authorList>
    </citation>
    <scope>NUCLEOTIDE SEQUENCE</scope>
</reference>